<keyword evidence="2" id="KW-1185">Reference proteome</keyword>
<organism evidence="1 2">
    <name type="scientific">Popillia japonica</name>
    <name type="common">Japanese beetle</name>
    <dbReference type="NCBI Taxonomy" id="7064"/>
    <lineage>
        <taxon>Eukaryota</taxon>
        <taxon>Metazoa</taxon>
        <taxon>Ecdysozoa</taxon>
        <taxon>Arthropoda</taxon>
        <taxon>Hexapoda</taxon>
        <taxon>Insecta</taxon>
        <taxon>Pterygota</taxon>
        <taxon>Neoptera</taxon>
        <taxon>Endopterygota</taxon>
        <taxon>Coleoptera</taxon>
        <taxon>Polyphaga</taxon>
        <taxon>Scarabaeiformia</taxon>
        <taxon>Scarabaeidae</taxon>
        <taxon>Rutelinae</taxon>
        <taxon>Popillia</taxon>
    </lineage>
</organism>
<name>A0AAW1LQR5_POPJA</name>
<dbReference type="AlphaFoldDB" id="A0AAW1LQR5"/>
<gene>
    <name evidence="1" type="ORF">QE152_g12570</name>
</gene>
<protein>
    <submittedName>
        <fullName evidence="1">Uncharacterized protein</fullName>
    </submittedName>
</protein>
<reference evidence="1 2" key="1">
    <citation type="journal article" date="2024" name="BMC Genomics">
        <title>De novo assembly and annotation of Popillia japonica's genome with initial clues to its potential as an invasive pest.</title>
        <authorList>
            <person name="Cucini C."/>
            <person name="Boschi S."/>
            <person name="Funari R."/>
            <person name="Cardaioli E."/>
            <person name="Iannotti N."/>
            <person name="Marturano G."/>
            <person name="Paoli F."/>
            <person name="Bruttini M."/>
            <person name="Carapelli A."/>
            <person name="Frati F."/>
            <person name="Nardi F."/>
        </authorList>
    </citation>
    <scope>NUCLEOTIDE SEQUENCE [LARGE SCALE GENOMIC DNA]</scope>
    <source>
        <strain evidence="1">DMR45628</strain>
    </source>
</reference>
<dbReference type="Proteomes" id="UP001458880">
    <property type="component" value="Unassembled WGS sequence"/>
</dbReference>
<dbReference type="EMBL" id="JASPKY010000115">
    <property type="protein sequence ID" value="KAK9736337.1"/>
    <property type="molecule type" value="Genomic_DNA"/>
</dbReference>
<comment type="caution">
    <text evidence="1">The sequence shown here is derived from an EMBL/GenBank/DDBJ whole genome shotgun (WGS) entry which is preliminary data.</text>
</comment>
<evidence type="ECO:0000313" key="2">
    <source>
        <dbReference type="Proteomes" id="UP001458880"/>
    </source>
</evidence>
<accession>A0AAW1LQR5</accession>
<sequence>MKFSFLSFVKTLACLEKKLAVYALVLSTYMYIESSAFQRDNRIQAIIKPRKSWLMLILYSLEIDENFSNNKTEKKLANAHTIFT</sequence>
<proteinExistence type="predicted"/>
<evidence type="ECO:0000313" key="1">
    <source>
        <dbReference type="EMBL" id="KAK9736337.1"/>
    </source>
</evidence>